<dbReference type="InterPro" id="IPR002762">
    <property type="entry name" value="CbiX-like"/>
</dbReference>
<evidence type="ECO:0000313" key="3">
    <source>
        <dbReference type="EMBL" id="NMG03267.1"/>
    </source>
</evidence>
<evidence type="ECO:0000256" key="1">
    <source>
        <dbReference type="ARBA" id="ARBA00022723"/>
    </source>
</evidence>
<protein>
    <submittedName>
        <fullName evidence="3">Cobalamin biosynthesis protein CbiX</fullName>
    </submittedName>
</protein>
<gene>
    <name evidence="3" type="ORF">GPA21_09800</name>
</gene>
<dbReference type="RefSeq" id="WP_168988022.1">
    <property type="nucleotide sequence ID" value="NZ_CAWPHM010000274.1"/>
</dbReference>
<dbReference type="Pfam" id="PF01903">
    <property type="entry name" value="CbiX"/>
    <property type="match status" value="1"/>
</dbReference>
<name>A0A972F7R0_9RHOO</name>
<sequence length="126" mass="13839">MTVRSGIVLFGHGARAPEWAAPMERARDRLRSQAAADEVELAFLEFMAPTLPEALDELAQRGIARIEVIPMFLAQGGHLKRDLPALLDEARARHPQLDIRLAPAVGEAESVIAAMADYAAERARMR</sequence>
<dbReference type="GO" id="GO:0016829">
    <property type="term" value="F:lyase activity"/>
    <property type="evidence" value="ECO:0007669"/>
    <property type="project" value="UniProtKB-KW"/>
</dbReference>
<keyword evidence="4" id="KW-1185">Reference proteome</keyword>
<reference evidence="3" key="1">
    <citation type="submission" date="2019-12" db="EMBL/GenBank/DDBJ databases">
        <title>Comparative genomics gives insights into the taxonomy of the Azoarcus-Aromatoleum group and reveals separate origins of nif in the plant-associated Azoarcus and non-plant-associated Aromatoleum sub-groups.</title>
        <authorList>
            <person name="Lafos M."/>
            <person name="Maluk M."/>
            <person name="Batista M."/>
            <person name="Junghare M."/>
            <person name="Carmona M."/>
            <person name="Faoro H."/>
            <person name="Cruz L.M."/>
            <person name="Battistoni F."/>
            <person name="De Souza E."/>
            <person name="Pedrosa F."/>
            <person name="Chen W.-M."/>
            <person name="Poole P.S."/>
            <person name="Dixon R.A."/>
            <person name="James E.K."/>
        </authorList>
    </citation>
    <scope>NUCLEOTIDE SEQUENCE</scope>
    <source>
        <strain evidence="3">NSC3</strain>
    </source>
</reference>
<dbReference type="Proteomes" id="UP000599523">
    <property type="component" value="Unassembled WGS sequence"/>
</dbReference>
<proteinExistence type="predicted"/>
<evidence type="ECO:0000256" key="2">
    <source>
        <dbReference type="ARBA" id="ARBA00023239"/>
    </source>
</evidence>
<dbReference type="GO" id="GO:0046872">
    <property type="term" value="F:metal ion binding"/>
    <property type="evidence" value="ECO:0007669"/>
    <property type="project" value="UniProtKB-KW"/>
</dbReference>
<organism evidence="3 4">
    <name type="scientific">Azoarcus taiwanensis</name>
    <dbReference type="NCBI Taxonomy" id="666964"/>
    <lineage>
        <taxon>Bacteria</taxon>
        <taxon>Pseudomonadati</taxon>
        <taxon>Pseudomonadota</taxon>
        <taxon>Betaproteobacteria</taxon>
        <taxon>Rhodocyclales</taxon>
        <taxon>Zoogloeaceae</taxon>
        <taxon>Azoarcus</taxon>
    </lineage>
</organism>
<dbReference type="PANTHER" id="PTHR33542">
    <property type="entry name" value="SIROHYDROCHLORIN FERROCHELATASE, CHLOROPLASTIC"/>
    <property type="match status" value="1"/>
</dbReference>
<dbReference type="PANTHER" id="PTHR33542:SF3">
    <property type="entry name" value="SIROHYDROCHLORIN FERROCHELATASE, CHLOROPLASTIC"/>
    <property type="match status" value="1"/>
</dbReference>
<keyword evidence="1" id="KW-0479">Metal-binding</keyword>
<dbReference type="InterPro" id="IPR050963">
    <property type="entry name" value="Sirohydro_Cobaltochel/CbiX"/>
</dbReference>
<dbReference type="CDD" id="cd03416">
    <property type="entry name" value="CbiX_SirB_N"/>
    <property type="match status" value="1"/>
</dbReference>
<accession>A0A972F7R0</accession>
<keyword evidence="2" id="KW-0456">Lyase</keyword>
<comment type="caution">
    <text evidence="3">The sequence shown here is derived from an EMBL/GenBank/DDBJ whole genome shotgun (WGS) entry which is preliminary data.</text>
</comment>
<dbReference type="Gene3D" id="3.40.50.1400">
    <property type="match status" value="1"/>
</dbReference>
<evidence type="ECO:0000313" key="4">
    <source>
        <dbReference type="Proteomes" id="UP000599523"/>
    </source>
</evidence>
<dbReference type="AlphaFoldDB" id="A0A972F7R0"/>
<dbReference type="EMBL" id="WTVM01000049">
    <property type="protein sequence ID" value="NMG03267.1"/>
    <property type="molecule type" value="Genomic_DNA"/>
</dbReference>
<dbReference type="SUPFAM" id="SSF53800">
    <property type="entry name" value="Chelatase"/>
    <property type="match status" value="1"/>
</dbReference>